<dbReference type="Pfam" id="PF07690">
    <property type="entry name" value="MFS_1"/>
    <property type="match status" value="1"/>
</dbReference>
<reference evidence="8" key="2">
    <citation type="submission" date="2020-09" db="EMBL/GenBank/DDBJ databases">
        <authorList>
            <person name="Sun Q."/>
            <person name="Zhou Y."/>
        </authorList>
    </citation>
    <scope>NUCLEOTIDE SEQUENCE</scope>
    <source>
        <strain evidence="8">CGMCC 1.12408</strain>
    </source>
</reference>
<reference evidence="8" key="1">
    <citation type="journal article" date="2014" name="Int. J. Syst. Evol. Microbiol.">
        <title>Complete genome sequence of Corynebacterium casei LMG S-19264T (=DSM 44701T), isolated from a smear-ripened cheese.</title>
        <authorList>
            <consortium name="US DOE Joint Genome Institute (JGI-PGF)"/>
            <person name="Walter F."/>
            <person name="Albersmeier A."/>
            <person name="Kalinowski J."/>
            <person name="Ruckert C."/>
        </authorList>
    </citation>
    <scope>NUCLEOTIDE SEQUENCE</scope>
    <source>
        <strain evidence="8">CGMCC 1.12408</strain>
    </source>
</reference>
<sequence length="308" mass="33679">MFLLYSIVSVGDGGASNVVGTVLVVHWFTKKRGLALGILEAGFGFGQMLLVPGSLLLIQYFDWRIANLALGLLLIVIVFPIVLLALINHPKDKGLLPIGGIPEQTDDKDATENNKNTSMWIVFRMRKFWFLLLPFAICGFTTTGLIDTHLIPYSSHHGHATIVTSTAVSVLAAFNIIGILLSGVIVDKWSSRKLLIFLYITRALSFGMLIYAQNTELLITFSVIFGLVDFATVAPTQMLATQYFKYYSIGFIVGCLSLAHQIGSALGAFIPGVVYTLYGSYTIALYISIVILVLAAIMHFLIPEPAKV</sequence>
<dbReference type="SUPFAM" id="SSF103473">
    <property type="entry name" value="MFS general substrate transporter"/>
    <property type="match status" value="1"/>
</dbReference>
<evidence type="ECO:0000256" key="3">
    <source>
        <dbReference type="ARBA" id="ARBA00022692"/>
    </source>
</evidence>
<evidence type="ECO:0000256" key="4">
    <source>
        <dbReference type="ARBA" id="ARBA00022989"/>
    </source>
</evidence>
<dbReference type="InterPro" id="IPR011701">
    <property type="entry name" value="MFS"/>
</dbReference>
<protein>
    <recommendedName>
        <fullName evidence="7">Major facilitator superfamily (MFS) profile domain-containing protein</fullName>
    </recommendedName>
</protein>
<keyword evidence="9" id="KW-1185">Reference proteome</keyword>
<dbReference type="InterPro" id="IPR020846">
    <property type="entry name" value="MFS_dom"/>
</dbReference>
<dbReference type="Proteomes" id="UP000613512">
    <property type="component" value="Unassembled WGS sequence"/>
</dbReference>
<feature type="transmembrane region" description="Helical" evidence="6">
    <location>
        <begin position="67"/>
        <end position="87"/>
    </location>
</feature>
<evidence type="ECO:0000259" key="7">
    <source>
        <dbReference type="PROSITE" id="PS50850"/>
    </source>
</evidence>
<dbReference type="GO" id="GO:0022857">
    <property type="term" value="F:transmembrane transporter activity"/>
    <property type="evidence" value="ECO:0007669"/>
    <property type="project" value="InterPro"/>
</dbReference>
<feature type="transmembrane region" description="Helical" evidence="6">
    <location>
        <begin position="128"/>
        <end position="146"/>
    </location>
</feature>
<dbReference type="Gene3D" id="1.20.1250.20">
    <property type="entry name" value="MFS general substrate transporter like domains"/>
    <property type="match status" value="2"/>
</dbReference>
<gene>
    <name evidence="8" type="ORF">GCM10008025_17820</name>
</gene>
<proteinExistence type="predicted"/>
<feature type="transmembrane region" description="Helical" evidence="6">
    <location>
        <begin position="217"/>
        <end position="234"/>
    </location>
</feature>
<evidence type="ECO:0000256" key="6">
    <source>
        <dbReference type="SAM" id="Phobius"/>
    </source>
</evidence>
<comment type="caution">
    <text evidence="8">The sequence shown here is derived from an EMBL/GenBank/DDBJ whole genome shotgun (WGS) entry which is preliminary data.</text>
</comment>
<keyword evidence="4 6" id="KW-1133">Transmembrane helix</keyword>
<feature type="transmembrane region" description="Helical" evidence="6">
    <location>
        <begin position="6"/>
        <end position="29"/>
    </location>
</feature>
<feature type="transmembrane region" description="Helical" evidence="6">
    <location>
        <begin position="158"/>
        <end position="182"/>
    </location>
</feature>
<dbReference type="PANTHER" id="PTHR11360">
    <property type="entry name" value="MONOCARBOXYLATE TRANSPORTER"/>
    <property type="match status" value="1"/>
</dbReference>
<dbReference type="PROSITE" id="PS50850">
    <property type="entry name" value="MFS"/>
    <property type="match status" value="1"/>
</dbReference>
<dbReference type="CDD" id="cd17355">
    <property type="entry name" value="MFS_YcxA_like"/>
    <property type="match status" value="1"/>
</dbReference>
<feature type="transmembrane region" description="Helical" evidence="6">
    <location>
        <begin position="246"/>
        <end position="271"/>
    </location>
</feature>
<dbReference type="PANTHER" id="PTHR11360:SF284">
    <property type="entry name" value="EG:103B4.3 PROTEIN-RELATED"/>
    <property type="match status" value="1"/>
</dbReference>
<dbReference type="EMBL" id="BMEY01000007">
    <property type="protein sequence ID" value="GGA74518.1"/>
    <property type="molecule type" value="Genomic_DNA"/>
</dbReference>
<feature type="transmembrane region" description="Helical" evidence="6">
    <location>
        <begin position="283"/>
        <end position="302"/>
    </location>
</feature>
<dbReference type="InterPro" id="IPR036259">
    <property type="entry name" value="MFS_trans_sf"/>
</dbReference>
<feature type="transmembrane region" description="Helical" evidence="6">
    <location>
        <begin position="41"/>
        <end position="61"/>
    </location>
</feature>
<feature type="transmembrane region" description="Helical" evidence="6">
    <location>
        <begin position="194"/>
        <end position="211"/>
    </location>
</feature>
<organism evidence="8 9">
    <name type="scientific">Ornithinibacillus halotolerans</name>
    <dbReference type="NCBI Taxonomy" id="1274357"/>
    <lineage>
        <taxon>Bacteria</taxon>
        <taxon>Bacillati</taxon>
        <taxon>Bacillota</taxon>
        <taxon>Bacilli</taxon>
        <taxon>Bacillales</taxon>
        <taxon>Bacillaceae</taxon>
        <taxon>Ornithinibacillus</taxon>
    </lineage>
</organism>
<comment type="subcellular location">
    <subcellularLocation>
        <location evidence="1">Cell membrane</location>
        <topology evidence="1">Multi-pass membrane protein</topology>
    </subcellularLocation>
</comment>
<evidence type="ECO:0000256" key="2">
    <source>
        <dbReference type="ARBA" id="ARBA00022448"/>
    </source>
</evidence>
<evidence type="ECO:0000256" key="1">
    <source>
        <dbReference type="ARBA" id="ARBA00004651"/>
    </source>
</evidence>
<accession>A0A916RWS3</accession>
<keyword evidence="5 6" id="KW-0472">Membrane</keyword>
<evidence type="ECO:0000256" key="5">
    <source>
        <dbReference type="ARBA" id="ARBA00023136"/>
    </source>
</evidence>
<feature type="domain" description="Major facilitator superfamily (MFS) profile" evidence="7">
    <location>
        <begin position="1"/>
        <end position="307"/>
    </location>
</feature>
<keyword evidence="2" id="KW-0813">Transport</keyword>
<evidence type="ECO:0000313" key="8">
    <source>
        <dbReference type="EMBL" id="GGA74518.1"/>
    </source>
</evidence>
<name>A0A916RWS3_9BACI</name>
<dbReference type="InterPro" id="IPR050327">
    <property type="entry name" value="Proton-linked_MCT"/>
</dbReference>
<keyword evidence="3 6" id="KW-0812">Transmembrane</keyword>
<evidence type="ECO:0000313" key="9">
    <source>
        <dbReference type="Proteomes" id="UP000613512"/>
    </source>
</evidence>
<dbReference type="AlphaFoldDB" id="A0A916RWS3"/>
<dbReference type="GO" id="GO:0005886">
    <property type="term" value="C:plasma membrane"/>
    <property type="evidence" value="ECO:0007669"/>
    <property type="project" value="UniProtKB-SubCell"/>
</dbReference>